<keyword evidence="2" id="KW-1133">Transmembrane helix</keyword>
<evidence type="ECO:0000256" key="1">
    <source>
        <dbReference type="SAM" id="MobiDB-lite"/>
    </source>
</evidence>
<dbReference type="Proteomes" id="UP001551011">
    <property type="component" value="Unassembled WGS sequence"/>
</dbReference>
<keyword evidence="2" id="KW-0472">Membrane</keyword>
<protein>
    <recommendedName>
        <fullName evidence="5">HIG1 domain-containing protein</fullName>
    </recommendedName>
</protein>
<comment type="caution">
    <text evidence="3">The sequence shown here is derived from an EMBL/GenBank/DDBJ whole genome shotgun (WGS) entry which is preliminary data.</text>
</comment>
<reference evidence="3 4" key="1">
    <citation type="submission" date="2024-06" db="EMBL/GenBank/DDBJ databases">
        <title>The Natural Products Discovery Center: Release of the First 8490 Sequenced Strains for Exploring Actinobacteria Biosynthetic Diversity.</title>
        <authorList>
            <person name="Kalkreuter E."/>
            <person name="Kautsar S.A."/>
            <person name="Yang D."/>
            <person name="Bader C.D."/>
            <person name="Teijaro C.N."/>
            <person name="Fluegel L."/>
            <person name="Davis C.M."/>
            <person name="Simpson J.R."/>
            <person name="Lauterbach L."/>
            <person name="Steele A.D."/>
            <person name="Gui C."/>
            <person name="Meng S."/>
            <person name="Li G."/>
            <person name="Viehrig K."/>
            <person name="Ye F."/>
            <person name="Su P."/>
            <person name="Kiefer A.F."/>
            <person name="Nichols A."/>
            <person name="Cepeda A.J."/>
            <person name="Yan W."/>
            <person name="Fan B."/>
            <person name="Jiang Y."/>
            <person name="Adhikari A."/>
            <person name="Zheng C.-J."/>
            <person name="Schuster L."/>
            <person name="Cowan T.M."/>
            <person name="Smanski M.J."/>
            <person name="Chevrette M.G."/>
            <person name="De Carvalho L.P.S."/>
            <person name="Shen B."/>
        </authorList>
    </citation>
    <scope>NUCLEOTIDE SEQUENCE [LARGE SCALE GENOMIC DNA]</scope>
    <source>
        <strain evidence="3 4">NPDC020594</strain>
    </source>
</reference>
<feature type="region of interest" description="Disordered" evidence="1">
    <location>
        <begin position="57"/>
        <end position="78"/>
    </location>
</feature>
<evidence type="ECO:0008006" key="5">
    <source>
        <dbReference type="Google" id="ProtNLM"/>
    </source>
</evidence>
<dbReference type="RefSeq" id="WP_030654367.1">
    <property type="nucleotide sequence ID" value="NZ_JBEXDP010000047.1"/>
</dbReference>
<evidence type="ECO:0000313" key="3">
    <source>
        <dbReference type="EMBL" id="MEU5713127.1"/>
    </source>
</evidence>
<proteinExistence type="predicted"/>
<dbReference type="EMBL" id="JBFAEG010000046">
    <property type="protein sequence ID" value="MEU5713127.1"/>
    <property type="molecule type" value="Genomic_DNA"/>
</dbReference>
<gene>
    <name evidence="3" type="ORF">AB0H04_41005</name>
</gene>
<feature type="transmembrane region" description="Helical" evidence="2">
    <location>
        <begin position="27"/>
        <end position="46"/>
    </location>
</feature>
<evidence type="ECO:0000256" key="2">
    <source>
        <dbReference type="SAM" id="Phobius"/>
    </source>
</evidence>
<organism evidence="3 4">
    <name type="scientific">Streptomyces flaveolus</name>
    <dbReference type="NCBI Taxonomy" id="67297"/>
    <lineage>
        <taxon>Bacteria</taxon>
        <taxon>Bacillati</taxon>
        <taxon>Actinomycetota</taxon>
        <taxon>Actinomycetes</taxon>
        <taxon>Kitasatosporales</taxon>
        <taxon>Streptomycetaceae</taxon>
        <taxon>Streptomyces</taxon>
    </lineage>
</organism>
<evidence type="ECO:0000313" key="4">
    <source>
        <dbReference type="Proteomes" id="UP001551011"/>
    </source>
</evidence>
<sequence length="78" mass="8311">MTWVYSELTKEAGKRGGPYALRYFHRGQGVVIGAALAGAALAGILFHDKWRARRAAAPTYESTTAAPAPDDAPAIEHS</sequence>
<name>A0ABV3AN43_9ACTN</name>
<keyword evidence="2" id="KW-0812">Transmembrane</keyword>
<accession>A0ABV3AN43</accession>
<keyword evidence="4" id="KW-1185">Reference proteome</keyword>